<evidence type="ECO:0000313" key="6">
    <source>
        <dbReference type="Proteomes" id="UP000292340"/>
    </source>
</evidence>
<feature type="chain" id="PRO_5044608095" description="DUF7888 domain-containing protein" evidence="1">
    <location>
        <begin position="22"/>
        <end position="189"/>
    </location>
</feature>
<feature type="domain" description="DUF7888" evidence="2">
    <location>
        <begin position="66"/>
        <end position="189"/>
    </location>
</feature>
<evidence type="ECO:0000313" key="4">
    <source>
        <dbReference type="EMBL" id="RYN19750.1"/>
    </source>
</evidence>
<dbReference type="PANTHER" id="PTHR40845:SF1">
    <property type="match status" value="1"/>
</dbReference>
<name>A0A4Q4QP14_9PLEO</name>
<reference evidence="4" key="3">
    <citation type="journal article" date="2019" name="J. ISSAAS">
        <title>Genomics, evolutionary history and diagnostics of the Alternaria alternata species group including apple and Asian pear pathotypes.</title>
        <authorList>
            <person name="Armitage A.D."/>
            <person name="Cockerton H.M."/>
            <person name="Sreenivasaprasad S."/>
            <person name="Woodhall J."/>
            <person name="Lane C."/>
            <person name="Harrison R.J."/>
            <person name="Clarkson J.P."/>
        </authorList>
    </citation>
    <scope>NUCLEOTIDE SEQUENCE</scope>
    <source>
        <strain evidence="4">FERA 1082</strain>
    </source>
</reference>
<organism evidence="3 6">
    <name type="scientific">Alternaria tenuissima</name>
    <dbReference type="NCBI Taxonomy" id="119927"/>
    <lineage>
        <taxon>Eukaryota</taxon>
        <taxon>Fungi</taxon>
        <taxon>Dikarya</taxon>
        <taxon>Ascomycota</taxon>
        <taxon>Pezizomycotina</taxon>
        <taxon>Dothideomycetes</taxon>
        <taxon>Pleosporomycetidae</taxon>
        <taxon>Pleosporales</taxon>
        <taxon>Pleosporineae</taxon>
        <taxon>Pleosporaceae</taxon>
        <taxon>Alternaria</taxon>
        <taxon>Alternaria sect. Alternaria</taxon>
        <taxon>Alternaria alternata complex</taxon>
    </lineage>
</organism>
<dbReference type="Proteomes" id="UP000292340">
    <property type="component" value="Unassembled WGS sequence"/>
</dbReference>
<evidence type="ECO:0000256" key="1">
    <source>
        <dbReference type="SAM" id="SignalP"/>
    </source>
</evidence>
<evidence type="ECO:0000313" key="8">
    <source>
        <dbReference type="Proteomes" id="UP000293195"/>
    </source>
</evidence>
<reference evidence="3" key="1">
    <citation type="submission" date="2017-10" db="EMBL/GenBank/DDBJ databases">
        <authorList>
            <person name="Armitage A.D."/>
            <person name="Barbara D.J."/>
            <person name="Woodhall J.W."/>
            <person name="Sreenivasaprasad S."/>
            <person name="Lane C.R."/>
            <person name="Clarkson J.P."/>
            <person name="Harrison R.J."/>
        </authorList>
    </citation>
    <scope>NUCLEOTIDE SEQUENCE</scope>
    <source>
        <strain evidence="3">FERA 1164</strain>
        <strain evidence="5">FERA 635</strain>
    </source>
</reference>
<dbReference type="InterPro" id="IPR057210">
    <property type="entry name" value="DUF7888"/>
</dbReference>
<dbReference type="EMBL" id="PDXF01000221">
    <property type="protein sequence ID" value="RYN82960.1"/>
    <property type="molecule type" value="Genomic_DNA"/>
</dbReference>
<sequence>MKTFTTAVLFSAACIAPMVSAAPVADATSDLLRSDGITAARLSPVDATTGLAKRAKGSARKKGGGDAADVVFDIIQNVFSLVGSLNDWNSAREAFTKKTTADMMARNRDPANVAAACYNKGYRLQNPNNIAGLNSATLTQGLLHTDYDCMYLRAPNAFWTDAEGGYINLSYTYTNRCNFDGDTGDLTCN</sequence>
<dbReference type="PANTHER" id="PTHR40845">
    <property type="match status" value="1"/>
</dbReference>
<dbReference type="EMBL" id="PDXB01000110">
    <property type="protein sequence ID" value="RYN15641.1"/>
    <property type="molecule type" value="Genomic_DNA"/>
</dbReference>
<protein>
    <recommendedName>
        <fullName evidence="2">DUF7888 domain-containing protein</fullName>
    </recommendedName>
</protein>
<reference evidence="7 8" key="2">
    <citation type="journal article" date="2019" name="bioRxiv">
        <title>Genomics, evolutionary history and diagnostics of the Alternaria alternata species group including apple and Asian pear pathotypes.</title>
        <authorList>
            <person name="Armitage A.D."/>
            <person name="Cockerton H.M."/>
            <person name="Sreenivasaprasad S."/>
            <person name="Woodhall J.W."/>
            <person name="Lane C.R."/>
            <person name="Harrison R.J."/>
            <person name="Clarkson J.P."/>
        </authorList>
    </citation>
    <scope>NUCLEOTIDE SEQUENCE</scope>
    <source>
        <strain evidence="7">FERA 1082</strain>
        <strain evidence="3">FERA 1164</strain>
        <strain evidence="8">FERA 635</strain>
    </source>
</reference>
<dbReference type="Proteomes" id="UP000292402">
    <property type="component" value="Unassembled WGS sequence"/>
</dbReference>
<dbReference type="Pfam" id="PF25411">
    <property type="entry name" value="DUF7888"/>
    <property type="match status" value="1"/>
</dbReference>
<comment type="caution">
    <text evidence="3">The sequence shown here is derived from an EMBL/GenBank/DDBJ whole genome shotgun (WGS) entry which is preliminary data.</text>
</comment>
<dbReference type="AlphaFoldDB" id="A0A4Q4QP14"/>
<evidence type="ECO:0000313" key="3">
    <source>
        <dbReference type="EMBL" id="RYN15641.1"/>
    </source>
</evidence>
<keyword evidence="8" id="KW-1185">Reference proteome</keyword>
<evidence type="ECO:0000259" key="2">
    <source>
        <dbReference type="Pfam" id="PF25411"/>
    </source>
</evidence>
<dbReference type="EMBL" id="PDXA01000139">
    <property type="protein sequence ID" value="RYN19750.1"/>
    <property type="molecule type" value="Genomic_DNA"/>
</dbReference>
<evidence type="ECO:0000313" key="5">
    <source>
        <dbReference type="EMBL" id="RYN82960.1"/>
    </source>
</evidence>
<dbReference type="OrthoDB" id="3478218at2759"/>
<accession>A0A4Q4QP14</accession>
<proteinExistence type="predicted"/>
<feature type="signal peptide" evidence="1">
    <location>
        <begin position="1"/>
        <end position="21"/>
    </location>
</feature>
<dbReference type="Proteomes" id="UP000293195">
    <property type="component" value="Unassembled WGS sequence"/>
</dbReference>
<gene>
    <name evidence="4" type="ORF">AA0114_g12993</name>
    <name evidence="3" type="ORF">AA0115_g12922</name>
    <name evidence="5" type="ORF">AA0119_g13368</name>
</gene>
<keyword evidence="1" id="KW-0732">Signal</keyword>
<evidence type="ECO:0000313" key="7">
    <source>
        <dbReference type="Proteomes" id="UP000292402"/>
    </source>
</evidence>